<keyword evidence="3" id="KW-0130">Cell adhesion</keyword>
<dbReference type="Pfam" id="PF08758">
    <property type="entry name" value="Cadherin_pro"/>
    <property type="match status" value="1"/>
</dbReference>
<protein>
    <submittedName>
        <fullName evidence="6">Cadherin-13</fullName>
    </submittedName>
</protein>
<dbReference type="GO" id="GO:0007155">
    <property type="term" value="P:cell adhesion"/>
    <property type="evidence" value="ECO:0007669"/>
    <property type="project" value="UniProtKB-KW"/>
</dbReference>
<proteinExistence type="predicted"/>
<dbReference type="EMBL" id="JWIN03000009">
    <property type="protein sequence ID" value="KAB1273725.1"/>
    <property type="molecule type" value="Genomic_DNA"/>
</dbReference>
<accession>A0A5N4DRJ0</accession>
<sequence>MKVKLILAQISYEIDSFCNEISHMETMVLLLTSAEDLDCTPGFQQKVFHIDQPAEFIEDQAILNSIIPNGIYINMCGNVKPPSVWKLIELICKAGP</sequence>
<dbReference type="InterPro" id="IPR014868">
    <property type="entry name" value="Cadherin_pro_dom"/>
</dbReference>
<evidence type="ECO:0000256" key="4">
    <source>
        <dbReference type="ARBA" id="ARBA00023180"/>
    </source>
</evidence>
<evidence type="ECO:0000313" key="7">
    <source>
        <dbReference type="Proteomes" id="UP000299084"/>
    </source>
</evidence>
<evidence type="ECO:0000256" key="1">
    <source>
        <dbReference type="ARBA" id="ARBA00004236"/>
    </source>
</evidence>
<dbReference type="GO" id="GO:0005886">
    <property type="term" value="C:plasma membrane"/>
    <property type="evidence" value="ECO:0007669"/>
    <property type="project" value="UniProtKB-SubCell"/>
</dbReference>
<name>A0A5N4DRJ0_CAMDR</name>
<comment type="caution">
    <text evidence="6">The sequence shown here is derived from an EMBL/GenBank/DDBJ whole genome shotgun (WGS) entry which is preliminary data.</text>
</comment>
<feature type="domain" description="Cadherin prodomain" evidence="5">
    <location>
        <begin position="39"/>
        <end position="64"/>
    </location>
</feature>
<organism evidence="6 7">
    <name type="scientific">Camelus dromedarius</name>
    <name type="common">Dromedary</name>
    <name type="synonym">Arabian camel</name>
    <dbReference type="NCBI Taxonomy" id="9838"/>
    <lineage>
        <taxon>Eukaryota</taxon>
        <taxon>Metazoa</taxon>
        <taxon>Chordata</taxon>
        <taxon>Craniata</taxon>
        <taxon>Vertebrata</taxon>
        <taxon>Euteleostomi</taxon>
        <taxon>Mammalia</taxon>
        <taxon>Eutheria</taxon>
        <taxon>Laurasiatheria</taxon>
        <taxon>Artiodactyla</taxon>
        <taxon>Tylopoda</taxon>
        <taxon>Camelidae</taxon>
        <taxon>Camelus</taxon>
    </lineage>
</organism>
<keyword evidence="4" id="KW-0325">Glycoprotein</keyword>
<dbReference type="Proteomes" id="UP000299084">
    <property type="component" value="Unassembled WGS sequence"/>
</dbReference>
<keyword evidence="7" id="KW-1185">Reference proteome</keyword>
<evidence type="ECO:0000313" key="6">
    <source>
        <dbReference type="EMBL" id="KAB1273725.1"/>
    </source>
</evidence>
<keyword evidence="2" id="KW-0472">Membrane</keyword>
<evidence type="ECO:0000256" key="2">
    <source>
        <dbReference type="ARBA" id="ARBA00022475"/>
    </source>
</evidence>
<keyword evidence="2" id="KW-1003">Cell membrane</keyword>
<comment type="subcellular location">
    <subcellularLocation>
        <location evidence="1">Cell membrane</location>
    </subcellularLocation>
</comment>
<evidence type="ECO:0000256" key="3">
    <source>
        <dbReference type="ARBA" id="ARBA00022889"/>
    </source>
</evidence>
<evidence type="ECO:0000259" key="5">
    <source>
        <dbReference type="Pfam" id="PF08758"/>
    </source>
</evidence>
<dbReference type="STRING" id="9838.ENSCDRP00005001686"/>
<dbReference type="AlphaFoldDB" id="A0A5N4DRJ0"/>
<reference evidence="6 7" key="1">
    <citation type="journal article" date="2019" name="Mol. Ecol. Resour.">
        <title>Improving Illumina assemblies with Hi-C and long reads: an example with the North African dromedary.</title>
        <authorList>
            <person name="Elbers J.P."/>
            <person name="Rogers M.F."/>
            <person name="Perelman P.L."/>
            <person name="Proskuryakova A.A."/>
            <person name="Serdyukova N.A."/>
            <person name="Johnson W.E."/>
            <person name="Horin P."/>
            <person name="Corander J."/>
            <person name="Murphy D."/>
            <person name="Burger P.A."/>
        </authorList>
    </citation>
    <scope>NUCLEOTIDE SEQUENCE [LARGE SCALE GENOMIC DNA]</scope>
    <source>
        <strain evidence="6">Drom800</strain>
        <tissue evidence="6">Blood</tissue>
    </source>
</reference>
<gene>
    <name evidence="6" type="ORF">Cadr_000011060</name>
</gene>